<proteinExistence type="inferred from homology"/>
<keyword evidence="12" id="KW-1185">Reference proteome</keyword>
<dbReference type="PANTHER" id="PTHR37168">
    <property type="entry name" value="CRISPR-ASSOCIATED EXONUCLEASE CAS4"/>
    <property type="match status" value="1"/>
</dbReference>
<keyword evidence="2 9" id="KW-0479">Metal-binding</keyword>
<evidence type="ECO:0000256" key="6">
    <source>
        <dbReference type="ARBA" id="ARBA00023014"/>
    </source>
</evidence>
<keyword evidence="3 9" id="KW-0378">Hydrolase</keyword>
<name>A0ABY4I7L9_CHIFI</name>
<dbReference type="RefSeq" id="WP_247814164.1">
    <property type="nucleotide sequence ID" value="NZ_CP095855.1"/>
</dbReference>
<dbReference type="InterPro" id="IPR013343">
    <property type="entry name" value="CRISPR-assoc_prot_Cas4"/>
</dbReference>
<keyword evidence="4 9" id="KW-0269">Exonuclease</keyword>
<dbReference type="PANTHER" id="PTHR37168:SF1">
    <property type="entry name" value="CRISPR-ASSOCIATED EXONUCLEASE CAS4"/>
    <property type="match status" value="1"/>
</dbReference>
<sequence>MNLTATHINYYHICHRKLWLFSNGITLEHTSDLVAEGKLTGENSYPQRAAKYTEIEIGGSKIDFYDAKNKIIHEIKQSGSMEEAHEWQVKYYIWLLEQNGVNGVTGIIEYPKLRQTQSVSFSDSDRVYLELCMEQITNIVQNLMCPPLLNNSICKKCAYYEFCYASE</sequence>
<keyword evidence="1 9" id="KW-0540">Nuclease</keyword>
<keyword evidence="7 9" id="KW-0051">Antiviral defense</keyword>
<evidence type="ECO:0000259" key="10">
    <source>
        <dbReference type="Pfam" id="PF01930"/>
    </source>
</evidence>
<organism evidence="11 12">
    <name type="scientific">Chitinophaga filiformis</name>
    <name type="common">Myxococcus filiformis</name>
    <name type="synonym">Flexibacter filiformis</name>
    <dbReference type="NCBI Taxonomy" id="104663"/>
    <lineage>
        <taxon>Bacteria</taxon>
        <taxon>Pseudomonadati</taxon>
        <taxon>Bacteroidota</taxon>
        <taxon>Chitinophagia</taxon>
        <taxon>Chitinophagales</taxon>
        <taxon>Chitinophagaceae</taxon>
        <taxon>Chitinophaga</taxon>
    </lineage>
</organism>
<evidence type="ECO:0000256" key="4">
    <source>
        <dbReference type="ARBA" id="ARBA00022839"/>
    </source>
</evidence>
<dbReference type="InterPro" id="IPR022765">
    <property type="entry name" value="Dna2/Cas4_DUF83"/>
</dbReference>
<keyword evidence="6 9" id="KW-0411">Iron-sulfur</keyword>
<evidence type="ECO:0000256" key="2">
    <source>
        <dbReference type="ARBA" id="ARBA00022723"/>
    </source>
</evidence>
<evidence type="ECO:0000313" key="11">
    <source>
        <dbReference type="EMBL" id="UPK72078.1"/>
    </source>
</evidence>
<evidence type="ECO:0000313" key="12">
    <source>
        <dbReference type="Proteomes" id="UP000830198"/>
    </source>
</evidence>
<evidence type="ECO:0000256" key="8">
    <source>
        <dbReference type="ARBA" id="ARBA00023211"/>
    </source>
</evidence>
<dbReference type="NCBIfam" id="TIGR00372">
    <property type="entry name" value="cas4"/>
    <property type="match status" value="1"/>
</dbReference>
<protein>
    <recommendedName>
        <fullName evidence="9">CRISPR-associated exonuclease Cas4</fullName>
        <ecNumber evidence="9">3.1.12.1</ecNumber>
    </recommendedName>
</protein>
<evidence type="ECO:0000256" key="9">
    <source>
        <dbReference type="RuleBase" id="RU365022"/>
    </source>
</evidence>
<gene>
    <name evidence="11" type="primary">cas4</name>
    <name evidence="11" type="ORF">MYF79_12365</name>
</gene>
<dbReference type="Gene3D" id="3.90.320.10">
    <property type="match status" value="1"/>
</dbReference>
<feature type="domain" description="DUF83" evidence="10">
    <location>
        <begin position="5"/>
        <end position="164"/>
    </location>
</feature>
<dbReference type="Pfam" id="PF01930">
    <property type="entry name" value="Cas_Cas4"/>
    <property type="match status" value="1"/>
</dbReference>
<evidence type="ECO:0000256" key="1">
    <source>
        <dbReference type="ARBA" id="ARBA00022722"/>
    </source>
</evidence>
<dbReference type="InterPro" id="IPR011604">
    <property type="entry name" value="PDDEXK-like_dom_sf"/>
</dbReference>
<comment type="cofactor">
    <cofactor evidence="9">
        <name>Mg(2+)</name>
        <dbReference type="ChEBI" id="CHEBI:18420"/>
    </cofactor>
    <cofactor evidence="9">
        <name>Mn(2+)</name>
        <dbReference type="ChEBI" id="CHEBI:29035"/>
    </cofactor>
    <text evidence="9">Mg(2+) or Mn(2+) required for ssDNA cleavage activity.</text>
</comment>
<comment type="similarity">
    <text evidence="9">Belongs to the CRISPR-associated exonuclease Cas4 family.</text>
</comment>
<evidence type="ECO:0000256" key="7">
    <source>
        <dbReference type="ARBA" id="ARBA00023118"/>
    </source>
</evidence>
<keyword evidence="8 9" id="KW-0464">Manganese</keyword>
<keyword evidence="5 9" id="KW-0408">Iron</keyword>
<evidence type="ECO:0000256" key="3">
    <source>
        <dbReference type="ARBA" id="ARBA00022801"/>
    </source>
</evidence>
<evidence type="ECO:0000256" key="5">
    <source>
        <dbReference type="ARBA" id="ARBA00023004"/>
    </source>
</evidence>
<accession>A0ABY4I7L9</accession>
<dbReference type="EMBL" id="CP095855">
    <property type="protein sequence ID" value="UPK72078.1"/>
    <property type="molecule type" value="Genomic_DNA"/>
</dbReference>
<reference evidence="11 12" key="1">
    <citation type="submission" date="2022-04" db="EMBL/GenBank/DDBJ databases">
        <title>The arsenic-methylating capacity of Chitinophaga filiformis YT5 during chitin decomposition.</title>
        <authorList>
            <person name="Chen G."/>
            <person name="Liang Y."/>
        </authorList>
    </citation>
    <scope>NUCLEOTIDE SEQUENCE [LARGE SCALE GENOMIC DNA]</scope>
    <source>
        <strain evidence="11 12">YT5</strain>
    </source>
</reference>
<comment type="cofactor">
    <cofactor evidence="9">
        <name>iron-sulfur cluster</name>
        <dbReference type="ChEBI" id="CHEBI:30408"/>
    </cofactor>
</comment>
<dbReference type="Proteomes" id="UP000830198">
    <property type="component" value="Chromosome"/>
</dbReference>
<comment type="function">
    <text evidence="9">CRISPR (clustered regularly interspaced short palindromic repeat) is an adaptive immune system that provides protection against mobile genetic elements (viruses, transposable elements and conjugative plasmids). CRISPR clusters contain sequences complementary to antecedent mobile elements and target invading nucleic acids. CRISPR clusters are transcribed and processed into CRISPR RNA (crRNA).</text>
</comment>
<dbReference type="EC" id="3.1.12.1" evidence="9"/>